<evidence type="ECO:0000256" key="5">
    <source>
        <dbReference type="ARBA" id="ARBA00022448"/>
    </source>
</evidence>
<keyword evidence="9" id="KW-0067">ATP-binding</keyword>
<feature type="transmembrane region" description="Helical" evidence="13">
    <location>
        <begin position="1235"/>
        <end position="1254"/>
    </location>
</feature>
<keyword evidence="8" id="KW-0547">Nucleotide-binding</keyword>
<dbReference type="PANTHER" id="PTHR48040:SF53">
    <property type="entry name" value="ABC TRANSPORTER G FAMILY MEMBER 35-LIKE"/>
    <property type="match status" value="1"/>
</dbReference>
<feature type="transmembrane region" description="Helical" evidence="13">
    <location>
        <begin position="571"/>
        <end position="598"/>
    </location>
</feature>
<feature type="region of interest" description="Disordered" evidence="12">
    <location>
        <begin position="771"/>
        <end position="803"/>
    </location>
</feature>
<dbReference type="Pfam" id="PF01061">
    <property type="entry name" value="ABC2_membrane"/>
    <property type="match status" value="2"/>
</dbReference>
<dbReference type="GO" id="GO:0051287">
    <property type="term" value="F:NAD binding"/>
    <property type="evidence" value="ECO:0007669"/>
    <property type="project" value="InterPro"/>
</dbReference>
<evidence type="ECO:0000256" key="9">
    <source>
        <dbReference type="ARBA" id="ARBA00022840"/>
    </source>
</evidence>
<name>A0A6A1W449_9ROSI</name>
<feature type="transmembrane region" description="Helical" evidence="13">
    <location>
        <begin position="503"/>
        <end position="523"/>
    </location>
</feature>
<evidence type="ECO:0000256" key="10">
    <source>
        <dbReference type="ARBA" id="ARBA00022989"/>
    </source>
</evidence>
<evidence type="ECO:0000256" key="3">
    <source>
        <dbReference type="ARBA" id="ARBA00006012"/>
    </source>
</evidence>
<dbReference type="Proteomes" id="UP000516437">
    <property type="component" value="Chromosome 3"/>
</dbReference>
<dbReference type="SUPFAM" id="SSF53223">
    <property type="entry name" value="Aminoacid dehydrogenase-like, N-terminal domain"/>
    <property type="match status" value="1"/>
</dbReference>
<organism evidence="15 16">
    <name type="scientific">Morella rubra</name>
    <name type="common">Chinese bayberry</name>
    <dbReference type="NCBI Taxonomy" id="262757"/>
    <lineage>
        <taxon>Eukaryota</taxon>
        <taxon>Viridiplantae</taxon>
        <taxon>Streptophyta</taxon>
        <taxon>Embryophyta</taxon>
        <taxon>Tracheophyta</taxon>
        <taxon>Spermatophyta</taxon>
        <taxon>Magnoliopsida</taxon>
        <taxon>eudicotyledons</taxon>
        <taxon>Gunneridae</taxon>
        <taxon>Pentapetalae</taxon>
        <taxon>rosids</taxon>
        <taxon>fabids</taxon>
        <taxon>Fagales</taxon>
        <taxon>Myricaceae</taxon>
        <taxon>Morella</taxon>
    </lineage>
</organism>
<evidence type="ECO:0000256" key="12">
    <source>
        <dbReference type="SAM" id="MobiDB-lite"/>
    </source>
</evidence>
<dbReference type="GO" id="GO:0005524">
    <property type="term" value="F:ATP binding"/>
    <property type="evidence" value="ECO:0007669"/>
    <property type="project" value="UniProtKB-KW"/>
</dbReference>
<dbReference type="InterPro" id="IPR013581">
    <property type="entry name" value="PDR_assoc"/>
</dbReference>
<dbReference type="Pfam" id="PF00005">
    <property type="entry name" value="ABC_tran"/>
    <property type="match status" value="2"/>
</dbReference>
<evidence type="ECO:0000259" key="14">
    <source>
        <dbReference type="PROSITE" id="PS50893"/>
    </source>
</evidence>
<dbReference type="GO" id="GO:0016887">
    <property type="term" value="F:ATP hydrolysis activity"/>
    <property type="evidence" value="ECO:0007669"/>
    <property type="project" value="InterPro"/>
</dbReference>
<feature type="compositionally biased region" description="Polar residues" evidence="12">
    <location>
        <begin position="774"/>
        <end position="791"/>
    </location>
</feature>
<dbReference type="SUPFAM" id="SSF51735">
    <property type="entry name" value="NAD(P)-binding Rossmann-fold domains"/>
    <property type="match status" value="1"/>
</dbReference>
<accession>A0A6A1W449</accession>
<evidence type="ECO:0000256" key="6">
    <source>
        <dbReference type="ARBA" id="ARBA00022692"/>
    </source>
</evidence>
<keyword evidence="7" id="KW-0677">Repeat</keyword>
<dbReference type="SUPFAM" id="SSF52540">
    <property type="entry name" value="P-loop containing nucleoside triphosphate hydrolases"/>
    <property type="match status" value="2"/>
</dbReference>
<keyword evidence="6 13" id="KW-0812">Transmembrane</keyword>
<gene>
    <name evidence="15" type="ORF">CJ030_MR3G026388</name>
</gene>
<dbReference type="SMART" id="SM00382">
    <property type="entry name" value="AAA"/>
    <property type="match status" value="2"/>
</dbReference>
<dbReference type="Pfam" id="PF03949">
    <property type="entry name" value="Malic_M"/>
    <property type="match status" value="1"/>
</dbReference>
<comment type="cofactor">
    <cofactor evidence="1">
        <name>Mg(2+)</name>
        <dbReference type="ChEBI" id="CHEBI:18420"/>
    </cofactor>
</comment>
<feature type="transmembrane region" description="Helical" evidence="13">
    <location>
        <begin position="1165"/>
        <end position="1183"/>
    </location>
</feature>
<dbReference type="GO" id="GO:0016616">
    <property type="term" value="F:oxidoreductase activity, acting on the CH-OH group of donors, NAD or NADP as acceptor"/>
    <property type="evidence" value="ECO:0007669"/>
    <property type="project" value="InterPro"/>
</dbReference>
<dbReference type="InterPro" id="IPR012301">
    <property type="entry name" value="Malic_N_dom"/>
</dbReference>
<reference evidence="15 16" key="1">
    <citation type="journal article" date="2019" name="Plant Biotechnol. J.">
        <title>The red bayberry genome and genetic basis of sex determination.</title>
        <authorList>
            <person name="Jia H.M."/>
            <person name="Jia H.J."/>
            <person name="Cai Q.L."/>
            <person name="Wang Y."/>
            <person name="Zhao H.B."/>
            <person name="Yang W.F."/>
            <person name="Wang G.Y."/>
            <person name="Li Y.H."/>
            <person name="Zhan D.L."/>
            <person name="Shen Y.T."/>
            <person name="Niu Q.F."/>
            <person name="Chang L."/>
            <person name="Qiu J."/>
            <person name="Zhao L."/>
            <person name="Xie H.B."/>
            <person name="Fu W.Y."/>
            <person name="Jin J."/>
            <person name="Li X.W."/>
            <person name="Jiao Y."/>
            <person name="Zhou C.C."/>
            <person name="Tu T."/>
            <person name="Chai C.Y."/>
            <person name="Gao J.L."/>
            <person name="Fan L.J."/>
            <person name="van de Weg E."/>
            <person name="Wang J.Y."/>
            <person name="Gao Z.S."/>
        </authorList>
    </citation>
    <scope>NUCLEOTIDE SEQUENCE [LARGE SCALE GENOMIC DNA]</scope>
    <source>
        <tissue evidence="15">Leaves</tissue>
    </source>
</reference>
<dbReference type="SMART" id="SM00919">
    <property type="entry name" value="Malic_M"/>
    <property type="match status" value="1"/>
</dbReference>
<proteinExistence type="inferred from homology"/>
<dbReference type="CDD" id="cd05312">
    <property type="entry name" value="NAD_bind_1_malic_enz"/>
    <property type="match status" value="1"/>
</dbReference>
<feature type="transmembrane region" description="Helical" evidence="13">
    <location>
        <begin position="644"/>
        <end position="665"/>
    </location>
</feature>
<dbReference type="GO" id="GO:0004470">
    <property type="term" value="F:malic enzyme activity"/>
    <property type="evidence" value="ECO:0007669"/>
    <property type="project" value="InterPro"/>
</dbReference>
<keyword evidence="16" id="KW-1185">Reference proteome</keyword>
<keyword evidence="11 13" id="KW-0472">Membrane</keyword>
<evidence type="ECO:0000313" key="16">
    <source>
        <dbReference type="Proteomes" id="UP000516437"/>
    </source>
</evidence>
<dbReference type="InterPro" id="IPR046346">
    <property type="entry name" value="Aminoacid_DH-like_N_sf"/>
</dbReference>
<evidence type="ECO:0000256" key="1">
    <source>
        <dbReference type="ARBA" id="ARBA00001946"/>
    </source>
</evidence>
<dbReference type="GO" id="GO:0140359">
    <property type="term" value="F:ABC-type transporter activity"/>
    <property type="evidence" value="ECO:0007669"/>
    <property type="project" value="InterPro"/>
</dbReference>
<evidence type="ECO:0000256" key="11">
    <source>
        <dbReference type="ARBA" id="ARBA00023136"/>
    </source>
</evidence>
<dbReference type="Gene3D" id="3.40.50.300">
    <property type="entry name" value="P-loop containing nucleotide triphosphate hydrolases"/>
    <property type="match status" value="2"/>
</dbReference>
<dbReference type="CDD" id="cd03232">
    <property type="entry name" value="ABCG_PDR_domain2"/>
    <property type="match status" value="1"/>
</dbReference>
<dbReference type="Pfam" id="PF08370">
    <property type="entry name" value="PDR_assoc"/>
    <property type="match status" value="1"/>
</dbReference>
<dbReference type="FunFam" id="3.40.50.300:FF:000059">
    <property type="entry name" value="ABC transporter G family member 40"/>
    <property type="match status" value="1"/>
</dbReference>
<comment type="similarity">
    <text evidence="4">Belongs to the malic enzymes family.</text>
</comment>
<dbReference type="FunFam" id="3.40.50.720:FF:000067">
    <property type="entry name" value="Malic enzyme"/>
    <property type="match status" value="1"/>
</dbReference>
<feature type="transmembrane region" description="Helical" evidence="13">
    <location>
        <begin position="535"/>
        <end position="559"/>
    </location>
</feature>
<dbReference type="PROSITE" id="PS50893">
    <property type="entry name" value="ABC_TRANSPORTER_2"/>
    <property type="match status" value="2"/>
</dbReference>
<feature type="domain" description="ABC transporter" evidence="14">
    <location>
        <begin position="132"/>
        <end position="405"/>
    </location>
</feature>
<protein>
    <submittedName>
        <fullName evidence="15">Pleiotropic drug resistance protein 12</fullName>
    </submittedName>
</protein>
<dbReference type="Pfam" id="PF19055">
    <property type="entry name" value="ABC2_membrane_7"/>
    <property type="match status" value="1"/>
</dbReference>
<dbReference type="Gene3D" id="3.40.50.720">
    <property type="entry name" value="NAD(P)-binding Rossmann-like Domain"/>
    <property type="match status" value="1"/>
</dbReference>
<evidence type="ECO:0000256" key="2">
    <source>
        <dbReference type="ARBA" id="ARBA00004141"/>
    </source>
</evidence>
<dbReference type="PANTHER" id="PTHR48040">
    <property type="entry name" value="PLEIOTROPIC DRUG RESISTANCE PROTEIN 1-LIKE ISOFORM X1"/>
    <property type="match status" value="1"/>
</dbReference>
<evidence type="ECO:0000256" key="13">
    <source>
        <dbReference type="SAM" id="Phobius"/>
    </source>
</evidence>
<dbReference type="SMART" id="SM01274">
    <property type="entry name" value="malic"/>
    <property type="match status" value="1"/>
</dbReference>
<evidence type="ECO:0000256" key="4">
    <source>
        <dbReference type="ARBA" id="ARBA00008785"/>
    </source>
</evidence>
<dbReference type="OrthoDB" id="5365701at2759"/>
<dbReference type="FunFam" id="3.40.50.300:FF:000179">
    <property type="entry name" value="ABC transporter G family member 34"/>
    <property type="match status" value="1"/>
</dbReference>
<dbReference type="InterPro" id="IPR003593">
    <property type="entry name" value="AAA+_ATPase"/>
</dbReference>
<evidence type="ECO:0000256" key="8">
    <source>
        <dbReference type="ARBA" id="ARBA00022741"/>
    </source>
</evidence>
<dbReference type="Pfam" id="PF00390">
    <property type="entry name" value="malic"/>
    <property type="match status" value="1"/>
</dbReference>
<evidence type="ECO:0000313" key="15">
    <source>
        <dbReference type="EMBL" id="KAB1218508.1"/>
    </source>
</evidence>
<dbReference type="InterPro" id="IPR001891">
    <property type="entry name" value="Malic_OxRdtase"/>
</dbReference>
<dbReference type="InterPro" id="IPR034003">
    <property type="entry name" value="ABCG_PDR_2"/>
</dbReference>
<dbReference type="InterPro" id="IPR027417">
    <property type="entry name" value="P-loop_NTPase"/>
</dbReference>
<dbReference type="Gene3D" id="3.40.50.10380">
    <property type="entry name" value="Malic enzyme, N-terminal domain"/>
    <property type="match status" value="2"/>
</dbReference>
<comment type="caution">
    <text evidence="15">The sequence shown here is derived from an EMBL/GenBank/DDBJ whole genome shotgun (WGS) entry which is preliminary data.</text>
</comment>
<dbReference type="InterPro" id="IPR043926">
    <property type="entry name" value="ABCG_dom"/>
</dbReference>
<dbReference type="GO" id="GO:0016020">
    <property type="term" value="C:membrane"/>
    <property type="evidence" value="ECO:0007669"/>
    <property type="project" value="UniProtKB-SubCell"/>
</dbReference>
<dbReference type="InterPro" id="IPR037062">
    <property type="entry name" value="Malic_N_dom_sf"/>
</dbReference>
<comment type="subcellular location">
    <subcellularLocation>
        <location evidence="2">Membrane</location>
        <topology evidence="2">Multi-pass membrane protein</topology>
    </subcellularLocation>
</comment>
<keyword evidence="5" id="KW-0813">Transport</keyword>
<dbReference type="EMBL" id="RXIC02000021">
    <property type="protein sequence ID" value="KAB1218508.1"/>
    <property type="molecule type" value="Genomic_DNA"/>
</dbReference>
<feature type="domain" description="ABC transporter" evidence="14">
    <location>
        <begin position="819"/>
        <end position="1071"/>
    </location>
</feature>
<feature type="transmembrane region" description="Helical" evidence="13">
    <location>
        <begin position="1195"/>
        <end position="1214"/>
    </location>
</feature>
<feature type="transmembrane region" description="Helical" evidence="13">
    <location>
        <begin position="732"/>
        <end position="757"/>
    </location>
</feature>
<keyword evidence="10 13" id="KW-1133">Transmembrane helix</keyword>
<dbReference type="InterPro" id="IPR013525">
    <property type="entry name" value="ABC2_TM"/>
</dbReference>
<dbReference type="PRINTS" id="PR00072">
    <property type="entry name" value="MALOXRDTASE"/>
</dbReference>
<dbReference type="InterPro" id="IPR036291">
    <property type="entry name" value="NAD(P)-bd_dom_sf"/>
</dbReference>
<sequence>MGSRDVEDAFARPTRSREEDEEALRWAAIQRLPTYRRLRTSILTIVHKEVDVRKLDDNLLRQEFIERNFRVTVEDNERFLRKLRDRVDKVGILLPAVEVRFQELGIEADCYVGTRALPTLANTARNIAESTLALCGIRGTRKRKLTILRDLRGIIKPSRMTLLLGPPASGKTTLLLALAGKLDPNLKVQGNVQYNGCCLDKFVPRKTSAYISQNDVHMGDLTVKETLGYSARFQGVGNKYDLLTEITRREKDAGIFPDADVDLFMKATAVEGAESSLITNYTLKLLGLDICRDTLVGDEMKRGISGGQRKRVTTGEMIVGPTRTLFMDEITTGLDSSTAFQIVKCMQQIVHFTEATILMSLLQPDPEIFDLFDNIILLSEGQIVYQGPREEVLEFFESCGFKCPERKGTADFLLEVTSKKDQEQYWADRKKPYRYISVTEFARWFWDFHVGMQLRNEFMNSFDQSEKHIEALAFSKYSIPKMQLLKTSMDREWLLIKRSATVYIFKTVQIIAVAIIASVLFLGTKLDITYDDGSLYVGAIIFAMIVNMFNGFAELSITIMRLPVFFKHRDLLFYPAWAFTIPNFLLHVPISVFESLAWTVATYYTIGFAPEASRFSKQLLVVFLIQQMAAGLFRLMAGVCRTMIIAHTGGALSLLFLFLLGGFILPKDATGRIPLWWSWGHWVSPLSYGFKALTVNEMLSPRWMDKLAPSNMTKLGLAVLENLEVPHNKYCYWIGAAALLGFIILFNVLFTFSLMYLNPLGKPQAIVSEELADEQSNQGEQRLKTSRSTNATKRRKVQSQEVGTNPKRGMILPFTPLSLSFESVNYYVPMPSEMKDQGVTEDRLQLLREVTGAFRPGVLTALMGVSGAGKTTLMDVLAGRKTSGYIEGDIRISGFPKKQETFARISGYCEQTDIHSPQVTVKESLIYSAFLRLPREVGNKEKMVFVDEVMELVELNNLKNVIVGLPGITGLSTEQRKRLTIAVELVANPSIIFMDEPTSGLDARAAAIVMRAVRNTVDTGRTVVCTIHQPAIDIFEAFDEVLLMKRGGQIIYSGPLGRNSCEVVEYFQAIPGAYELRDKQNPAAWILEASSVASEVRLGIDFAECYKSSSLYKRTKSLVEYLKTPQEESTDLYFTTLYSQSTWGQFKSCLWKQWWTYWRSPDYNLVRYFFTLAAALVFGTIFWQVGTKRENATDLTMIIGAMYVAVLFVGINNCSTVQPVVAIERTVFYRERASGMYSTLPYAIAQVVVEIPFILVQATYFSLIVYGMMGFQWTAAKMANMRAKKAANVTKIAAVGPMKFKSYPKWFSTVHLMVGGYSLLRDPHHNKGLAFTEKERDAHYLRGLLPPTVASQELQVKKMMHNIRQYQLPLQKYMAMMDLQERNQKLFYKLLIDNVEELLPIVYTPTVGEACQKYGSIFMRPQGLFISLKEKGKILEVLRNWPERNIQVVVVTDGERILGLGDLGCQCLPITIDVGTNNETLLNDEFYIGLRQKRATGQEYAELLHEFMTAVKQNYGEKVLIQFEDFANHNAFDLLAKYGTTHLVFNDDIQAGTGIAELIALEISKQTNAPLEETRKKIWLVDSKGLIVSSRKESLQHFKKPWAHEHEPIKELVDAVKEIKPTVLIGTSGVGRTFTKEVVEAMTSINERPIILSLSNPTSQSECTAEEAYRWSQGRAIFASGSPFAPVEYEGKVFVPGQANNAYIFPGLGLGLIMSGTIRVHDDMLLAASEALAAQVSQENFDKGLIFPPFTNIRKISAHIAANVAAKAYELGLATCLPQPKDLVKYAESCMYSPAYRSYR</sequence>
<dbReference type="InterPro" id="IPR012302">
    <property type="entry name" value="Malic_NAD-bd"/>
</dbReference>
<comment type="similarity">
    <text evidence="3">Belongs to the ABC transporter superfamily. ABCG family. PDR (TC 3.A.1.205) subfamily.</text>
</comment>
<evidence type="ECO:0000256" key="7">
    <source>
        <dbReference type="ARBA" id="ARBA00022737"/>
    </source>
</evidence>
<dbReference type="GO" id="GO:0006108">
    <property type="term" value="P:malate metabolic process"/>
    <property type="evidence" value="ECO:0007669"/>
    <property type="project" value="UniProtKB-ARBA"/>
</dbReference>
<dbReference type="InterPro" id="IPR003439">
    <property type="entry name" value="ABC_transporter-like_ATP-bd"/>
</dbReference>